<dbReference type="GO" id="GO:0016616">
    <property type="term" value="F:oxidoreductase activity, acting on the CH-OH group of donors, NAD or NADP as acceptor"/>
    <property type="evidence" value="ECO:0007669"/>
    <property type="project" value="InterPro"/>
</dbReference>
<dbReference type="RefSeq" id="WP_188994847.1">
    <property type="nucleotide sequence ID" value="NZ_BMHP01000003.1"/>
</dbReference>
<dbReference type="Pfam" id="PF11975">
    <property type="entry name" value="Glyco_hydro_4C"/>
    <property type="match status" value="1"/>
</dbReference>
<comment type="similarity">
    <text evidence="2 12">Belongs to the glycosyl hydrolase 4 family.</text>
</comment>
<dbReference type="InterPro" id="IPR036291">
    <property type="entry name" value="NAD(P)-bd_dom_sf"/>
</dbReference>
<gene>
    <name evidence="15" type="primary">agaL1</name>
    <name evidence="15" type="ORF">GCM10010911_43420</name>
</gene>
<evidence type="ECO:0000256" key="6">
    <source>
        <dbReference type="ARBA" id="ARBA00023211"/>
    </source>
</evidence>
<dbReference type="NCBIfam" id="NF011657">
    <property type="entry name" value="PRK15076.1"/>
    <property type="match status" value="1"/>
</dbReference>
<dbReference type="InterPro" id="IPR001088">
    <property type="entry name" value="Glyco_hydro_4"/>
</dbReference>
<feature type="binding site" evidence="10">
    <location>
        <position position="200"/>
    </location>
    <ligand>
        <name>Mn(2+)</name>
        <dbReference type="ChEBI" id="CHEBI:29035"/>
    </ligand>
</feature>
<dbReference type="AlphaFoldDB" id="A0A917DZ21"/>
<evidence type="ECO:0000256" key="4">
    <source>
        <dbReference type="ARBA" id="ARBA00022801"/>
    </source>
</evidence>
<evidence type="ECO:0000256" key="5">
    <source>
        <dbReference type="ARBA" id="ARBA00023027"/>
    </source>
</evidence>
<evidence type="ECO:0000313" key="16">
    <source>
        <dbReference type="Proteomes" id="UP000612456"/>
    </source>
</evidence>
<dbReference type="Proteomes" id="UP000612456">
    <property type="component" value="Unassembled WGS sequence"/>
</dbReference>
<organism evidence="15 16">
    <name type="scientific">Paenibacillus nasutitermitis</name>
    <dbReference type="NCBI Taxonomy" id="1652958"/>
    <lineage>
        <taxon>Bacteria</taxon>
        <taxon>Bacillati</taxon>
        <taxon>Bacillota</taxon>
        <taxon>Bacilli</taxon>
        <taxon>Bacillales</taxon>
        <taxon>Paenibacillaceae</taxon>
        <taxon>Paenibacillus</taxon>
    </lineage>
</organism>
<evidence type="ECO:0000256" key="11">
    <source>
        <dbReference type="PIRSR" id="PIRSR601088-4"/>
    </source>
</evidence>
<dbReference type="EMBL" id="BMHP01000003">
    <property type="protein sequence ID" value="GGD80601.1"/>
    <property type="molecule type" value="Genomic_DNA"/>
</dbReference>
<dbReference type="Gene3D" id="3.90.1820.10">
    <property type="entry name" value="AglA-like glucosidase"/>
    <property type="match status" value="1"/>
</dbReference>
<evidence type="ECO:0000256" key="1">
    <source>
        <dbReference type="ARBA" id="ARBA00001936"/>
    </source>
</evidence>
<accession>A0A917DZ21</accession>
<keyword evidence="10" id="KW-0170">Cobalt</keyword>
<evidence type="ECO:0000256" key="9">
    <source>
        <dbReference type="PIRSR" id="PIRSR601088-2"/>
    </source>
</evidence>
<evidence type="ECO:0000256" key="3">
    <source>
        <dbReference type="ARBA" id="ARBA00022723"/>
    </source>
</evidence>
<comment type="caution">
    <text evidence="15">The sequence shown here is derived from an EMBL/GenBank/DDBJ whole genome shotgun (WGS) entry which is preliminary data.</text>
</comment>
<evidence type="ECO:0000256" key="7">
    <source>
        <dbReference type="ARBA" id="ARBA00023277"/>
    </source>
</evidence>
<keyword evidence="6 10" id="KW-0464">Manganese</keyword>
<feature type="region of interest" description="Disordered" evidence="13">
    <location>
        <begin position="478"/>
        <end position="502"/>
    </location>
</feature>
<dbReference type="InterPro" id="IPR022616">
    <property type="entry name" value="Glyco_hydro_4_C"/>
</dbReference>
<dbReference type="CDD" id="cd05297">
    <property type="entry name" value="GH4_alpha_glucosidase_galactosidase"/>
    <property type="match status" value="1"/>
</dbReference>
<name>A0A917DZ21_9BACL</name>
<dbReference type="PROSITE" id="PS01324">
    <property type="entry name" value="GLYCOSYL_HYDROL_F4"/>
    <property type="match status" value="1"/>
</dbReference>
<dbReference type="GO" id="GO:0046872">
    <property type="term" value="F:metal ion binding"/>
    <property type="evidence" value="ECO:0007669"/>
    <property type="project" value="UniProtKB-KW"/>
</dbReference>
<evidence type="ECO:0000313" key="15">
    <source>
        <dbReference type="EMBL" id="GGD80601.1"/>
    </source>
</evidence>
<keyword evidence="16" id="KW-1185">Reference proteome</keyword>
<dbReference type="PRINTS" id="PR00732">
    <property type="entry name" value="GLHYDRLASE4"/>
</dbReference>
<keyword evidence="5 12" id="KW-0520">NAD</keyword>
<keyword evidence="8 12" id="KW-0326">Glycosidase</keyword>
<comment type="cofactor">
    <cofactor evidence="1">
        <name>Mn(2+)</name>
        <dbReference type="ChEBI" id="CHEBI:29035"/>
    </cofactor>
</comment>
<protein>
    <submittedName>
        <fullName evidence="15">Alpha-glucosidase/alpha-galactosidase</fullName>
    </submittedName>
</protein>
<evidence type="ECO:0000256" key="8">
    <source>
        <dbReference type="ARBA" id="ARBA00023295"/>
    </source>
</evidence>
<feature type="binding site" evidence="9">
    <location>
        <position position="149"/>
    </location>
    <ligand>
        <name>substrate</name>
    </ligand>
</feature>
<comment type="cofactor">
    <cofactor evidence="12">
        <name>NAD(+)</name>
        <dbReference type="ChEBI" id="CHEBI:57540"/>
    </cofactor>
    <text evidence="12">Binds 1 NAD(+) per subunit.</text>
</comment>
<evidence type="ECO:0000256" key="10">
    <source>
        <dbReference type="PIRSR" id="PIRSR601088-3"/>
    </source>
</evidence>
<proteinExistence type="inferred from homology"/>
<dbReference type="InterPro" id="IPR019802">
    <property type="entry name" value="GlycHydrolase_4_CS"/>
</dbReference>
<sequence>MSFKVAFIGAGSIGFTRGLLRDLLSVPEFKEMEVAFTDINSHNLDMVTRLCQRDIDENGLAIRIQPTTDRREALKEARYIFTVVRIGGLEAFQHDVDIPLKYGVDQCVGDTLCAGGIMYGQRGIAEMMNICKDIREVAAPDALLLNYANPMAMMTWACNMYGGVRTIGLCHGVQGGHRQIAQALGLEKKDIDIICAGINHQTWYINVKHNGEDMTGKLLEAFENHPEFSTTEKVRIDMMRRFGYYSTESNGHLSEYVPWYRKRSDEIMDWIDLGTWINGETGGYLRVCKEGRNWFETEFPNWMKEDPLIYAADKRSEEHGSYIIEGLETGRVYRGHFNVVNNGVIANLPDDAIIEAPGYVDRNGISLPHVGELPLGCAAVCNVSISVQRLAVEAAIHGDDKLLRQAMMMDPLVGAVCNPKEIWQMVDELLVAQAPWLPQYEAAIEEARERLASGNLVPTREGYEGAARLKTKTVEEMMENREAANRNAGEADKAQERPAAAH</sequence>
<feature type="site" description="Increases basicity of active site Tyr" evidence="11">
    <location>
        <position position="110"/>
    </location>
</feature>
<evidence type="ECO:0000256" key="2">
    <source>
        <dbReference type="ARBA" id="ARBA00010141"/>
    </source>
</evidence>
<dbReference type="SUPFAM" id="SSF51735">
    <property type="entry name" value="NAD(P)-binding Rossmann-fold domains"/>
    <property type="match status" value="1"/>
</dbReference>
<feature type="binding site" evidence="10">
    <location>
        <position position="170"/>
    </location>
    <ligand>
        <name>Mn(2+)</name>
        <dbReference type="ChEBI" id="CHEBI:29035"/>
    </ligand>
</feature>
<keyword evidence="4 12" id="KW-0378">Hydrolase</keyword>
<feature type="domain" description="Glycosyl hydrolase family 4 C-terminal" evidence="14">
    <location>
        <begin position="195"/>
        <end position="413"/>
    </location>
</feature>
<evidence type="ECO:0000256" key="12">
    <source>
        <dbReference type="RuleBase" id="RU361152"/>
    </source>
</evidence>
<dbReference type="InterPro" id="IPR053715">
    <property type="entry name" value="GH4_Enzyme_sf"/>
</dbReference>
<dbReference type="InterPro" id="IPR015955">
    <property type="entry name" value="Lactate_DH/Glyco_Ohase_4_C"/>
</dbReference>
<dbReference type="GO" id="GO:0005975">
    <property type="term" value="P:carbohydrate metabolic process"/>
    <property type="evidence" value="ECO:0007669"/>
    <property type="project" value="InterPro"/>
</dbReference>
<keyword evidence="3 10" id="KW-0479">Metal-binding</keyword>
<dbReference type="PANTHER" id="PTHR32092">
    <property type="entry name" value="6-PHOSPHO-BETA-GLUCOSIDASE-RELATED"/>
    <property type="match status" value="1"/>
</dbReference>
<feature type="compositionally biased region" description="Basic and acidic residues" evidence="13">
    <location>
        <begin position="478"/>
        <end position="496"/>
    </location>
</feature>
<dbReference type="Pfam" id="PF02056">
    <property type="entry name" value="Glyco_hydro_4"/>
    <property type="match status" value="1"/>
</dbReference>
<dbReference type="SUPFAM" id="SSF56327">
    <property type="entry name" value="LDH C-terminal domain-like"/>
    <property type="match status" value="1"/>
</dbReference>
<evidence type="ECO:0000259" key="14">
    <source>
        <dbReference type="Pfam" id="PF11975"/>
    </source>
</evidence>
<dbReference type="GO" id="GO:0004553">
    <property type="term" value="F:hydrolase activity, hydrolyzing O-glycosyl compounds"/>
    <property type="evidence" value="ECO:0007669"/>
    <property type="project" value="InterPro"/>
</dbReference>
<reference evidence="15" key="2">
    <citation type="submission" date="2020-09" db="EMBL/GenBank/DDBJ databases">
        <authorList>
            <person name="Sun Q."/>
            <person name="Zhou Y."/>
        </authorList>
    </citation>
    <scope>NUCLEOTIDE SEQUENCE</scope>
    <source>
        <strain evidence="15">CGMCC 1.15178</strain>
    </source>
</reference>
<keyword evidence="10" id="KW-0408">Iron</keyword>
<reference evidence="15" key="1">
    <citation type="journal article" date="2014" name="Int. J. Syst. Evol. Microbiol.">
        <title>Complete genome sequence of Corynebacterium casei LMG S-19264T (=DSM 44701T), isolated from a smear-ripened cheese.</title>
        <authorList>
            <consortium name="US DOE Joint Genome Institute (JGI-PGF)"/>
            <person name="Walter F."/>
            <person name="Albersmeier A."/>
            <person name="Kalinowski J."/>
            <person name="Ruckert C."/>
        </authorList>
    </citation>
    <scope>NUCLEOTIDE SEQUENCE</scope>
    <source>
        <strain evidence="15">CGMCC 1.15178</strain>
    </source>
</reference>
<keyword evidence="7" id="KW-0119">Carbohydrate metabolism</keyword>
<evidence type="ECO:0000256" key="13">
    <source>
        <dbReference type="SAM" id="MobiDB-lite"/>
    </source>
</evidence>
<keyword evidence="10" id="KW-0533">Nickel</keyword>
<dbReference type="PANTHER" id="PTHR32092:SF6">
    <property type="entry name" value="ALPHA-GALACTOSIDASE"/>
    <property type="match status" value="1"/>
</dbReference>